<dbReference type="InterPro" id="IPR049975">
    <property type="entry name" value="SAV_915-like_dom"/>
</dbReference>
<protein>
    <recommendedName>
        <fullName evidence="3">SseB protein N-terminal domain-containing protein</fullName>
    </recommendedName>
</protein>
<sequence>MPFVVVELFAHPGHGTVAFAFSTPAKLAAALGGAQPWVAASIGPLAESLAEQGAGVLLDPRVAPGASNWRPADVAAYAREAGR</sequence>
<accession>A0A101TC64</accession>
<dbReference type="EMBL" id="LMWX01000004">
    <property type="protein sequence ID" value="KUN89718.1"/>
    <property type="molecule type" value="Genomic_DNA"/>
</dbReference>
<dbReference type="Proteomes" id="UP000053024">
    <property type="component" value="Unassembled WGS sequence"/>
</dbReference>
<evidence type="ECO:0008006" key="3">
    <source>
        <dbReference type="Google" id="ProtNLM"/>
    </source>
</evidence>
<comment type="caution">
    <text evidence="1">The sequence shown here is derived from an EMBL/GenBank/DDBJ whole genome shotgun (WGS) entry which is preliminary data.</text>
</comment>
<name>A0A101TC64_9ACTN</name>
<evidence type="ECO:0000313" key="1">
    <source>
        <dbReference type="EMBL" id="KUN89718.1"/>
    </source>
</evidence>
<evidence type="ECO:0000313" key="2">
    <source>
        <dbReference type="Proteomes" id="UP000053024"/>
    </source>
</evidence>
<dbReference type="OrthoDB" id="3256619at2"/>
<dbReference type="NCBIfam" id="NF042914">
    <property type="entry name" value="SAV915_dom"/>
    <property type="match status" value="1"/>
</dbReference>
<organism evidence="1 2">
    <name type="scientific">Streptomyces bungoensis</name>
    <dbReference type="NCBI Taxonomy" id="285568"/>
    <lineage>
        <taxon>Bacteria</taxon>
        <taxon>Bacillati</taxon>
        <taxon>Actinomycetota</taxon>
        <taxon>Actinomycetes</taxon>
        <taxon>Kitasatosporales</taxon>
        <taxon>Streptomycetaceae</taxon>
        <taxon>Streptomyces</taxon>
    </lineage>
</organism>
<keyword evidence="2" id="KW-1185">Reference proteome</keyword>
<proteinExistence type="predicted"/>
<dbReference type="STRING" id="285568.AQJ66_03465"/>
<reference evidence="1 2" key="1">
    <citation type="submission" date="2015-10" db="EMBL/GenBank/DDBJ databases">
        <title>Draft genome sequence of Streptomyces bungoensis DSM 41781, type strain for the species Streptomyces bungoensis.</title>
        <authorList>
            <person name="Ruckert C."/>
            <person name="Winkler A."/>
            <person name="Kalinowski J."/>
            <person name="Kampfer P."/>
            <person name="Glaeser S."/>
        </authorList>
    </citation>
    <scope>NUCLEOTIDE SEQUENCE [LARGE SCALE GENOMIC DNA]</scope>
    <source>
        <strain evidence="1 2">DSM 41781</strain>
    </source>
</reference>
<gene>
    <name evidence="1" type="ORF">AQJ66_03465</name>
</gene>
<dbReference type="AlphaFoldDB" id="A0A101TC64"/>